<reference evidence="1" key="1">
    <citation type="submission" date="2016-09" db="EMBL/GenBank/DDBJ databases">
        <authorList>
            <person name="Capua I."/>
            <person name="De Benedictis P."/>
            <person name="Joannis T."/>
            <person name="Lombin L.H."/>
            <person name="Cattoli G."/>
        </authorList>
    </citation>
    <scope>NUCLEOTIDE SEQUENCE [LARGE SCALE GENOMIC DNA]</scope>
    <source>
        <strain evidence="1">MSU</strain>
    </source>
</reference>
<evidence type="ECO:0000313" key="2">
    <source>
        <dbReference type="EMBL" id="OXB19737.1"/>
    </source>
</evidence>
<organism evidence="1 3">
    <name type="scientific">Flavobacterium tructae</name>
    <dbReference type="NCBI Taxonomy" id="1114873"/>
    <lineage>
        <taxon>Bacteria</taxon>
        <taxon>Pseudomonadati</taxon>
        <taxon>Bacteroidota</taxon>
        <taxon>Flavobacteriia</taxon>
        <taxon>Flavobacteriales</taxon>
        <taxon>Flavobacteriaceae</taxon>
        <taxon>Flavobacterium</taxon>
    </lineage>
</organism>
<protein>
    <submittedName>
        <fullName evidence="1">Uncharacterized protein</fullName>
    </submittedName>
</protein>
<dbReference type="STRING" id="1278819.BHE19_19030"/>
<evidence type="ECO:0000313" key="1">
    <source>
        <dbReference type="EMBL" id="OHT43384.1"/>
    </source>
</evidence>
<gene>
    <name evidence="2" type="ORF">B0A71_09825</name>
    <name evidence="1" type="ORF">BHE19_19030</name>
</gene>
<sequence length="408" mass="47475">MENILLEIKELSDLMLKKDHSHTVKLSPPVAGSKLKKLTAELNLNDSLLSFYKTTNGLFISWFSDVDILCFGKLNIPKLETLSDYLTKVEKTDLKEYSAFIQKGYIPFDVDIINKFVTFIKPIKENYEIIRMSPDFNEVTLNCTLESYLNLGIKTGGLYHWQNYISEEVFNHFTKYNNDFFYYLVNTKLKPEILESFFSDSDTKTKSFPSIGGAKFKIPENHKITVHKENLGCSNIEIRRAEIAIKGKLNTNFVLYHYRRNGLEISWKSEIYFANFQMLSIETIFGGVLHAQERIWDNNYFKFINADKSFEKKLSKFYPLIIEESGDTVFSIENEKISLYIISSSFEPQKINLSFETFIEKLYSCGGISGWQNLFIDEYTEKNPLYKDILKGIEHCFPALNLIDFLKN</sequence>
<name>A0A1S1J1I5_9FLAO</name>
<reference evidence="2 4" key="3">
    <citation type="submission" date="2016-11" db="EMBL/GenBank/DDBJ databases">
        <title>Whole genomes of Flavobacteriaceae.</title>
        <authorList>
            <person name="Stine C."/>
            <person name="Li C."/>
            <person name="Tadesse D."/>
        </authorList>
    </citation>
    <scope>NUCLEOTIDE SEQUENCE [LARGE SCALE GENOMIC DNA]</scope>
    <source>
        <strain evidence="2 4">ATCC BAA-2541</strain>
    </source>
</reference>
<dbReference type="Proteomes" id="UP000198319">
    <property type="component" value="Unassembled WGS sequence"/>
</dbReference>
<dbReference type="EMBL" id="MUHG01000017">
    <property type="protein sequence ID" value="OXB19737.1"/>
    <property type="molecule type" value="Genomic_DNA"/>
</dbReference>
<keyword evidence="4" id="KW-1185">Reference proteome</keyword>
<dbReference type="RefSeq" id="WP_070908769.1">
    <property type="nucleotide sequence ID" value="NZ_MIKE01000028.1"/>
</dbReference>
<dbReference type="EMBL" id="MIKE01000028">
    <property type="protein sequence ID" value="OHT43384.1"/>
    <property type="molecule type" value="Genomic_DNA"/>
</dbReference>
<evidence type="ECO:0000313" key="3">
    <source>
        <dbReference type="Proteomes" id="UP000180252"/>
    </source>
</evidence>
<evidence type="ECO:0000313" key="4">
    <source>
        <dbReference type="Proteomes" id="UP000198319"/>
    </source>
</evidence>
<accession>A0A1S1J1I5</accession>
<dbReference type="AlphaFoldDB" id="A0A1S1J1I5"/>
<comment type="caution">
    <text evidence="1">The sequence shown here is derived from an EMBL/GenBank/DDBJ whole genome shotgun (WGS) entry which is preliminary data.</text>
</comment>
<proteinExistence type="predicted"/>
<dbReference type="Proteomes" id="UP000180252">
    <property type="component" value="Unassembled WGS sequence"/>
</dbReference>
<reference evidence="3" key="2">
    <citation type="submission" date="2016-09" db="EMBL/GenBank/DDBJ databases">
        <authorList>
            <person name="Chen S."/>
            <person name="Walker E."/>
        </authorList>
    </citation>
    <scope>NUCLEOTIDE SEQUENCE [LARGE SCALE GENOMIC DNA]</scope>
    <source>
        <strain evidence="3">MSU</strain>
    </source>
</reference>